<gene>
    <name evidence="1" type="ORF">HMPREF3185_00130</name>
</gene>
<reference evidence="2" key="1">
    <citation type="submission" date="2016-01" db="EMBL/GenBank/DDBJ databases">
        <authorList>
            <person name="Mitreva M."/>
            <person name="Pepin K.H."/>
            <person name="Mihindukulasuriya K.A."/>
            <person name="Fulton R."/>
            <person name="Fronick C."/>
            <person name="O'Laughlin M."/>
            <person name="Miner T."/>
            <person name="Herter B."/>
            <person name="Rosa B.A."/>
            <person name="Cordes M."/>
            <person name="Tomlinson C."/>
            <person name="Wollam A."/>
            <person name="Palsikar V.B."/>
            <person name="Mardis E.R."/>
            <person name="Wilson R.K."/>
        </authorList>
    </citation>
    <scope>NUCLEOTIDE SEQUENCE [LARGE SCALE GENOMIC DNA]</scope>
    <source>
        <strain evidence="2">KA00683</strain>
    </source>
</reference>
<dbReference type="PATRIC" id="fig|322095.3.peg.132"/>
<dbReference type="Proteomes" id="UP000070224">
    <property type="component" value="Unassembled WGS sequence"/>
</dbReference>
<accession>A0A134BEV7</accession>
<dbReference type="EMBL" id="LSDK01000013">
    <property type="protein sequence ID" value="KXB78482.1"/>
    <property type="molecule type" value="Genomic_DNA"/>
</dbReference>
<name>A0A134BEV7_9PORP</name>
<keyword evidence="2" id="KW-1185">Reference proteome</keyword>
<organism evidence="1 2">
    <name type="scientific">Porphyromonas somerae</name>
    <dbReference type="NCBI Taxonomy" id="322095"/>
    <lineage>
        <taxon>Bacteria</taxon>
        <taxon>Pseudomonadati</taxon>
        <taxon>Bacteroidota</taxon>
        <taxon>Bacteroidia</taxon>
        <taxon>Bacteroidales</taxon>
        <taxon>Porphyromonadaceae</taxon>
        <taxon>Porphyromonas</taxon>
    </lineage>
</organism>
<proteinExistence type="predicted"/>
<comment type="caution">
    <text evidence="1">The sequence shown here is derived from an EMBL/GenBank/DDBJ whole genome shotgun (WGS) entry which is preliminary data.</text>
</comment>
<evidence type="ECO:0000313" key="1">
    <source>
        <dbReference type="EMBL" id="KXB78482.1"/>
    </source>
</evidence>
<evidence type="ECO:0000313" key="2">
    <source>
        <dbReference type="Proteomes" id="UP000070224"/>
    </source>
</evidence>
<sequence length="39" mass="4651">MRTAPYDLQERTYIGRRVNLYRSRCEAILVKTTTYIALD</sequence>
<protein>
    <submittedName>
        <fullName evidence="1">Uncharacterized protein</fullName>
    </submittedName>
</protein>
<dbReference type="AlphaFoldDB" id="A0A134BEV7"/>
<dbReference type="STRING" id="322095.HMPREF3185_00130"/>